<organism evidence="5 6">
    <name type="scientific">Zhongshania marina</name>
    <dbReference type="NCBI Taxonomy" id="2304603"/>
    <lineage>
        <taxon>Bacteria</taxon>
        <taxon>Pseudomonadati</taxon>
        <taxon>Pseudomonadota</taxon>
        <taxon>Gammaproteobacteria</taxon>
        <taxon>Cellvibrionales</taxon>
        <taxon>Spongiibacteraceae</taxon>
        <taxon>Zhongshania</taxon>
    </lineage>
</organism>
<dbReference type="SUPFAM" id="SSF46785">
    <property type="entry name" value="Winged helix' DNA-binding domain"/>
    <property type="match status" value="1"/>
</dbReference>
<evidence type="ECO:0000256" key="2">
    <source>
        <dbReference type="ARBA" id="ARBA00023125"/>
    </source>
</evidence>
<dbReference type="InterPro" id="IPR036388">
    <property type="entry name" value="WH-like_DNA-bd_sf"/>
</dbReference>
<evidence type="ECO:0000313" key="6">
    <source>
        <dbReference type="Proteomes" id="UP000237222"/>
    </source>
</evidence>
<dbReference type="PANTHER" id="PTHR42756">
    <property type="entry name" value="TRANSCRIPTIONAL REGULATOR, MARR"/>
    <property type="match status" value="1"/>
</dbReference>
<comment type="caution">
    <text evidence="5">The sequence shown here is derived from an EMBL/GenBank/DDBJ whole genome shotgun (WGS) entry which is preliminary data.</text>
</comment>
<dbReference type="Proteomes" id="UP000237222">
    <property type="component" value="Unassembled WGS sequence"/>
</dbReference>
<dbReference type="Gene3D" id="1.10.10.10">
    <property type="entry name" value="Winged helix-like DNA-binding domain superfamily/Winged helix DNA-binding domain"/>
    <property type="match status" value="1"/>
</dbReference>
<gene>
    <name evidence="5" type="ORF">C0068_07260</name>
</gene>
<dbReference type="InterPro" id="IPR000835">
    <property type="entry name" value="HTH_MarR-typ"/>
</dbReference>
<dbReference type="PROSITE" id="PS50995">
    <property type="entry name" value="HTH_MARR_2"/>
    <property type="match status" value="1"/>
</dbReference>
<evidence type="ECO:0000256" key="3">
    <source>
        <dbReference type="ARBA" id="ARBA00023163"/>
    </source>
</evidence>
<dbReference type="GO" id="GO:0003700">
    <property type="term" value="F:DNA-binding transcription factor activity"/>
    <property type="evidence" value="ECO:0007669"/>
    <property type="project" value="InterPro"/>
</dbReference>
<proteinExistence type="predicted"/>
<evidence type="ECO:0000313" key="5">
    <source>
        <dbReference type="EMBL" id="POP53434.1"/>
    </source>
</evidence>
<name>A0A2S4HHG7_9GAMM</name>
<keyword evidence="1" id="KW-0805">Transcription regulation</keyword>
<evidence type="ECO:0000259" key="4">
    <source>
        <dbReference type="PROSITE" id="PS50995"/>
    </source>
</evidence>
<dbReference type="AlphaFoldDB" id="A0A2S4HHG7"/>
<dbReference type="RefSeq" id="WP_103683829.1">
    <property type="nucleotide sequence ID" value="NZ_PQGG01000016.1"/>
</dbReference>
<dbReference type="OrthoDB" id="32523at2"/>
<keyword evidence="2" id="KW-0238">DNA-binding</keyword>
<dbReference type="PANTHER" id="PTHR42756:SF1">
    <property type="entry name" value="TRANSCRIPTIONAL REPRESSOR OF EMRAB OPERON"/>
    <property type="match status" value="1"/>
</dbReference>
<accession>A0A2S4HHG7</accession>
<sequence>MDDKRTTIEELRRQQQENWPEMYSAAKPAVLRILRASDVFMKQTALGLKDCSLSRAEFDVLATLRRQEAPHRITPTELCKALLISSGGLTKLLHRLESVSLIKRPASPEDGRSLLVQLSPKGKKLIESLVDTIAQLHADRLQNLTAKEQDQLDHLLSKMLRDEEEQLSN</sequence>
<dbReference type="EMBL" id="PQGG01000016">
    <property type="protein sequence ID" value="POP53434.1"/>
    <property type="molecule type" value="Genomic_DNA"/>
</dbReference>
<dbReference type="PRINTS" id="PR00598">
    <property type="entry name" value="HTHMARR"/>
</dbReference>
<dbReference type="InterPro" id="IPR036390">
    <property type="entry name" value="WH_DNA-bd_sf"/>
</dbReference>
<feature type="domain" description="HTH marR-type" evidence="4">
    <location>
        <begin position="23"/>
        <end position="161"/>
    </location>
</feature>
<protein>
    <submittedName>
        <fullName evidence="5">Transcriptional regulator</fullName>
    </submittedName>
</protein>
<reference evidence="5" key="1">
    <citation type="submission" date="2018-01" db="EMBL/GenBank/DDBJ databases">
        <authorList>
            <person name="Yu X.-D."/>
        </authorList>
    </citation>
    <scope>NUCLEOTIDE SEQUENCE</scope>
    <source>
        <strain evidence="5">ZX-21</strain>
    </source>
</reference>
<keyword evidence="3" id="KW-0804">Transcription</keyword>
<dbReference type="Pfam" id="PF12802">
    <property type="entry name" value="MarR_2"/>
    <property type="match status" value="1"/>
</dbReference>
<dbReference type="SMART" id="SM00347">
    <property type="entry name" value="HTH_MARR"/>
    <property type="match status" value="1"/>
</dbReference>
<dbReference type="GO" id="GO:0003677">
    <property type="term" value="F:DNA binding"/>
    <property type="evidence" value="ECO:0007669"/>
    <property type="project" value="UniProtKB-KW"/>
</dbReference>
<evidence type="ECO:0000256" key="1">
    <source>
        <dbReference type="ARBA" id="ARBA00023015"/>
    </source>
</evidence>